<keyword evidence="1" id="KW-0175">Coiled coil</keyword>
<name>A0ABT7G5S2_9GAMM</name>
<organism evidence="2 3">
    <name type="scientific">Serratia nevei</name>
    <dbReference type="NCBI Taxonomy" id="2703794"/>
    <lineage>
        <taxon>Bacteria</taxon>
        <taxon>Pseudomonadati</taxon>
        <taxon>Pseudomonadota</taxon>
        <taxon>Gammaproteobacteria</taxon>
        <taxon>Enterobacterales</taxon>
        <taxon>Yersiniaceae</taxon>
        <taxon>Serratia</taxon>
    </lineage>
</organism>
<dbReference type="RefSeq" id="WP_285097878.1">
    <property type="nucleotide sequence ID" value="NZ_JARTOI010000001.1"/>
</dbReference>
<sequence length="130" mass="14600">MDLGLGMQYVQGAIDIAKKLSALSKKVQDVEFSTMLADLSMQLVDAKTEMLGMKDQINKLTQENKDLKERLEAKEQGKPIFDNGVYKFEGDDGVYCPSCFDSSQKKMRLNKVPPGFDVRYECNSCGLMVE</sequence>
<dbReference type="EMBL" id="JARTOI010000001">
    <property type="protein sequence ID" value="MDK5169000.1"/>
    <property type="molecule type" value="Genomic_DNA"/>
</dbReference>
<protein>
    <submittedName>
        <fullName evidence="2">Uncharacterized protein</fullName>
    </submittedName>
</protein>
<evidence type="ECO:0000256" key="1">
    <source>
        <dbReference type="SAM" id="Coils"/>
    </source>
</evidence>
<keyword evidence="3" id="KW-1185">Reference proteome</keyword>
<feature type="coiled-coil region" evidence="1">
    <location>
        <begin position="43"/>
        <end position="77"/>
    </location>
</feature>
<evidence type="ECO:0000313" key="3">
    <source>
        <dbReference type="Proteomes" id="UP001174748"/>
    </source>
</evidence>
<comment type="caution">
    <text evidence="2">The sequence shown here is derived from an EMBL/GenBank/DDBJ whole genome shotgun (WGS) entry which is preliminary data.</text>
</comment>
<accession>A0ABT7G5S2</accession>
<evidence type="ECO:0000313" key="2">
    <source>
        <dbReference type="EMBL" id="MDK5169000.1"/>
    </source>
</evidence>
<gene>
    <name evidence="2" type="ORF">P9921_00655</name>
</gene>
<proteinExistence type="predicted"/>
<dbReference type="Proteomes" id="UP001174748">
    <property type="component" value="Unassembled WGS sequence"/>
</dbReference>
<reference evidence="2" key="1">
    <citation type="submission" date="2023-01" db="EMBL/GenBank/DDBJ databases">
        <title>Genomic dissection of endemic carbapenem resistance: metallo-beta-lactamase gene dissemination through clonal, plasmid and integron transfer pathways.</title>
        <authorList>
            <person name="Macesic N."/>
        </authorList>
    </citation>
    <scope>NUCLEOTIDE SEQUENCE</scope>
    <source>
        <strain evidence="2">CPO382</strain>
    </source>
</reference>